<dbReference type="GO" id="GO:0003677">
    <property type="term" value="F:DNA binding"/>
    <property type="evidence" value="ECO:0007669"/>
    <property type="project" value="InterPro"/>
</dbReference>
<dbReference type="EMBL" id="LSMT01000155">
    <property type="protein sequence ID" value="PFX25279.1"/>
    <property type="molecule type" value="Genomic_DNA"/>
</dbReference>
<dbReference type="OrthoDB" id="6052143at2759"/>
<dbReference type="GO" id="GO:0003678">
    <property type="term" value="F:DNA helicase activity"/>
    <property type="evidence" value="ECO:0007669"/>
    <property type="project" value="InterPro"/>
</dbReference>
<dbReference type="SUPFAM" id="SSF52540">
    <property type="entry name" value="P-loop containing nucleoside triphosphate hydrolases"/>
    <property type="match status" value="1"/>
</dbReference>
<dbReference type="InterPro" id="IPR000212">
    <property type="entry name" value="DNA_helicase_UvrD/REP"/>
</dbReference>
<organism evidence="2 3">
    <name type="scientific">Stylophora pistillata</name>
    <name type="common">Smooth cauliflower coral</name>
    <dbReference type="NCBI Taxonomy" id="50429"/>
    <lineage>
        <taxon>Eukaryota</taxon>
        <taxon>Metazoa</taxon>
        <taxon>Cnidaria</taxon>
        <taxon>Anthozoa</taxon>
        <taxon>Hexacorallia</taxon>
        <taxon>Scleractinia</taxon>
        <taxon>Astrocoeniina</taxon>
        <taxon>Pocilloporidae</taxon>
        <taxon>Stylophora</taxon>
    </lineage>
</organism>
<evidence type="ECO:0000256" key="1">
    <source>
        <dbReference type="SAM" id="MobiDB-lite"/>
    </source>
</evidence>
<feature type="region of interest" description="Disordered" evidence="1">
    <location>
        <begin position="644"/>
        <end position="682"/>
    </location>
</feature>
<evidence type="ECO:0000313" key="3">
    <source>
        <dbReference type="Proteomes" id="UP000225706"/>
    </source>
</evidence>
<protein>
    <submittedName>
        <fullName evidence="2">Uncharacterized protein</fullName>
    </submittedName>
</protein>
<dbReference type="InterPro" id="IPR027417">
    <property type="entry name" value="P-loop_NTPase"/>
</dbReference>
<dbReference type="PANTHER" id="PTHR11070">
    <property type="entry name" value="UVRD / RECB / PCRA DNA HELICASE FAMILY MEMBER"/>
    <property type="match status" value="1"/>
</dbReference>
<name>A0A2B4S870_STYPI</name>
<dbReference type="GO" id="GO:0005524">
    <property type="term" value="F:ATP binding"/>
    <property type="evidence" value="ECO:0007669"/>
    <property type="project" value="InterPro"/>
</dbReference>
<dbReference type="AlphaFoldDB" id="A0A2B4S870"/>
<gene>
    <name evidence="2" type="ORF">AWC38_SpisGene10126</name>
</gene>
<keyword evidence="3" id="KW-1185">Reference proteome</keyword>
<dbReference type="Proteomes" id="UP000225706">
    <property type="component" value="Unassembled WGS sequence"/>
</dbReference>
<accession>A0A2B4S870</accession>
<dbReference type="Gene3D" id="3.40.50.300">
    <property type="entry name" value="P-loop containing nucleotide triphosphate hydrolases"/>
    <property type="match status" value="2"/>
</dbReference>
<sequence>MLGERAVATGCLGSLNGKREGNWDDEVTNMLNRDYEDWRDPEKTYMVPCELSYSSQDDGEKAEKKVFDLLQSFGESQSEGMFVIHSYNFAEMISEWSKKSNRIEKKWLTGEHDFVVLHPKCGFIFFQVKAAVRTKEKFSEANKQLLKDRQSLQAFVAKEAKGRKKKDINHELFTYPGFVVMPNCPRPDDSVVIPSNGVFKEHCESVEAFSKWWEDNVKREMDVNKKLFEILVMRFVGMSHSLPCTLSESIEENKKVMEMCTEKQLLIILSSASEQWITGPAGSGKTWLLMKKVLMLAKDALFRETKEKILVVCYNRPLSKMFAKTFEDHLINLLQDGNLQEVITVKTFDSLLLEITGSELGKSDEEKAEHVSLALKRLEETGCAQQYDHIFVDECQDLCGVNWPTLFKRLLKNDDDGDDDDDDDDDDDRSFREPKHMWFLYDANQYVRLSEKQYRSHQQSIAKGYKLCTVFRNTGSIFDQSKKYYVGHSSVECIKLGHNIQGLEIKWDESLTMNRNDKEGAGARCIVKHIKSLQKNKVEGRDICILTRNVEIRDGISSELEKLGIESQNAEDLYLNFAPNKVVVESIRRFKGLESKVVVLYDPPFLQGKDWISRRTKELLYTAVSRCFCYLIVITTEYGGKALKSDEGISDQENKGPLAKRGIETCSKSGPSEFSPKRSKRS</sequence>
<reference evidence="3" key="1">
    <citation type="journal article" date="2017" name="bioRxiv">
        <title>Comparative analysis of the genomes of Stylophora pistillata and Acropora digitifera provides evidence for extensive differences between species of corals.</title>
        <authorList>
            <person name="Voolstra C.R."/>
            <person name="Li Y."/>
            <person name="Liew Y.J."/>
            <person name="Baumgarten S."/>
            <person name="Zoccola D."/>
            <person name="Flot J.-F."/>
            <person name="Tambutte S."/>
            <person name="Allemand D."/>
            <person name="Aranda M."/>
        </authorList>
    </citation>
    <scope>NUCLEOTIDE SEQUENCE [LARGE SCALE GENOMIC DNA]</scope>
</reference>
<proteinExistence type="predicted"/>
<comment type="caution">
    <text evidence="2">The sequence shown here is derived from an EMBL/GenBank/DDBJ whole genome shotgun (WGS) entry which is preliminary data.</text>
</comment>
<evidence type="ECO:0000313" key="2">
    <source>
        <dbReference type="EMBL" id="PFX25279.1"/>
    </source>
</evidence>